<keyword evidence="6" id="KW-0732">Signal</keyword>
<evidence type="ECO:0000256" key="8">
    <source>
        <dbReference type="ARBA" id="ARBA00023136"/>
    </source>
</evidence>
<keyword evidence="7 13" id="KW-0653">Protein transport</keyword>
<reference evidence="14 15" key="1">
    <citation type="submission" date="2019-07" db="EMBL/GenBank/DDBJ databases">
        <title>Whole genome shotgun sequence of Vibrio superstes NBRC 103154.</title>
        <authorList>
            <person name="Hosoyama A."/>
            <person name="Uohara A."/>
            <person name="Ohji S."/>
            <person name="Ichikawa N."/>
        </authorList>
    </citation>
    <scope>NUCLEOTIDE SEQUENCE [LARGE SCALE GENOMIC DNA]</scope>
    <source>
        <strain evidence="14 15">NBRC 103154</strain>
    </source>
</reference>
<evidence type="ECO:0000256" key="11">
    <source>
        <dbReference type="ARBA" id="ARBA00023237"/>
    </source>
</evidence>
<gene>
    <name evidence="13 14" type="primary">lolB</name>
    <name evidence="14" type="ORF">VSU01S_40650</name>
</gene>
<dbReference type="InterPro" id="IPR029046">
    <property type="entry name" value="LolA/LolB/LppX"/>
</dbReference>
<evidence type="ECO:0000256" key="2">
    <source>
        <dbReference type="ARBA" id="ARBA00009696"/>
    </source>
</evidence>
<dbReference type="OrthoDB" id="9797618at2"/>
<keyword evidence="12 14" id="KW-0449">Lipoprotein</keyword>
<proteinExistence type="inferred from homology"/>
<evidence type="ECO:0000313" key="15">
    <source>
        <dbReference type="Proteomes" id="UP000321113"/>
    </source>
</evidence>
<evidence type="ECO:0000256" key="7">
    <source>
        <dbReference type="ARBA" id="ARBA00022927"/>
    </source>
</evidence>
<dbReference type="Pfam" id="PF03550">
    <property type="entry name" value="LolB"/>
    <property type="match status" value="1"/>
</dbReference>
<evidence type="ECO:0000256" key="3">
    <source>
        <dbReference type="ARBA" id="ARBA00011245"/>
    </source>
</evidence>
<comment type="similarity">
    <text evidence="2 13">Belongs to the LolB family.</text>
</comment>
<evidence type="ECO:0000256" key="9">
    <source>
        <dbReference type="ARBA" id="ARBA00023139"/>
    </source>
</evidence>
<evidence type="ECO:0000256" key="1">
    <source>
        <dbReference type="ARBA" id="ARBA00004459"/>
    </source>
</evidence>
<evidence type="ECO:0000256" key="13">
    <source>
        <dbReference type="HAMAP-Rule" id="MF_00233"/>
    </source>
</evidence>
<evidence type="ECO:0000256" key="10">
    <source>
        <dbReference type="ARBA" id="ARBA00023186"/>
    </source>
</evidence>
<dbReference type="Gene3D" id="2.50.20.10">
    <property type="entry name" value="Lipoprotein localisation LolA/LolB/LppX"/>
    <property type="match status" value="1"/>
</dbReference>
<comment type="subcellular location">
    <subcellularLocation>
        <location evidence="1">Cell outer membrane</location>
        <topology evidence="1">Lipid-anchor</topology>
    </subcellularLocation>
</comment>
<comment type="caution">
    <text evidence="14">The sequence shown here is derived from an EMBL/GenBank/DDBJ whole genome shotgun (WGS) entry which is preliminary data.</text>
</comment>
<evidence type="ECO:0000256" key="12">
    <source>
        <dbReference type="ARBA" id="ARBA00023288"/>
    </source>
</evidence>
<dbReference type="GO" id="GO:0009279">
    <property type="term" value="C:cell outer membrane"/>
    <property type="evidence" value="ECO:0007669"/>
    <property type="project" value="UniProtKB-SubCell"/>
</dbReference>
<dbReference type="GO" id="GO:0044874">
    <property type="term" value="P:lipoprotein localization to outer membrane"/>
    <property type="evidence" value="ECO:0007669"/>
    <property type="project" value="UniProtKB-UniRule"/>
</dbReference>
<dbReference type="NCBIfam" id="TIGR00548">
    <property type="entry name" value="lolB"/>
    <property type="match status" value="1"/>
</dbReference>
<evidence type="ECO:0000256" key="6">
    <source>
        <dbReference type="ARBA" id="ARBA00022729"/>
    </source>
</evidence>
<dbReference type="Proteomes" id="UP000321113">
    <property type="component" value="Unassembled WGS sequence"/>
</dbReference>
<sequence>MQMTQISFFSKWLVRFTPIVLVLLLFGCETTQHMPTHSVEYQDHQQKLSALTHFRITGKLGYIDPTQRQSLNFHWKQSPEKSELRLSTFLGKTVLNLVIDDEGAKVTDIDGNRYFDKDADLLFYQLTGMRLPIVYMQDWIKGQPTAADNFQVADNGTLLSLQQTRGEQIWLMDYKGYQESEDVILPNRMTLSREPIKLNIAVSKWEIQ</sequence>
<evidence type="ECO:0000256" key="4">
    <source>
        <dbReference type="ARBA" id="ARBA00016202"/>
    </source>
</evidence>
<comment type="subunit">
    <text evidence="3 13">Monomer.</text>
</comment>
<keyword evidence="11 13" id="KW-0998">Cell outer membrane</keyword>
<dbReference type="EMBL" id="BJXK01000036">
    <property type="protein sequence ID" value="GEM81820.1"/>
    <property type="molecule type" value="Genomic_DNA"/>
</dbReference>
<name>A0A511QWR6_9VIBR</name>
<keyword evidence="10 13" id="KW-0143">Chaperone</keyword>
<accession>A0A511QWR6</accession>
<keyword evidence="9" id="KW-0564">Palmitate</keyword>
<dbReference type="AlphaFoldDB" id="A0A511QWR6"/>
<dbReference type="HAMAP" id="MF_00233">
    <property type="entry name" value="LolB"/>
    <property type="match status" value="1"/>
</dbReference>
<comment type="function">
    <text evidence="13">Plays a critical role in the incorporation of lipoproteins in the outer membrane after they are released by the LolA protein.</text>
</comment>
<keyword evidence="5 13" id="KW-0813">Transport</keyword>
<dbReference type="SUPFAM" id="SSF89392">
    <property type="entry name" value="Prokaryotic lipoproteins and lipoprotein localization factors"/>
    <property type="match status" value="1"/>
</dbReference>
<dbReference type="CDD" id="cd16326">
    <property type="entry name" value="LolB"/>
    <property type="match status" value="1"/>
</dbReference>
<keyword evidence="8 13" id="KW-0472">Membrane</keyword>
<keyword evidence="15" id="KW-1185">Reference proteome</keyword>
<dbReference type="InterPro" id="IPR004565">
    <property type="entry name" value="OM_lipoprot_LolB"/>
</dbReference>
<evidence type="ECO:0000313" key="14">
    <source>
        <dbReference type="EMBL" id="GEM81820.1"/>
    </source>
</evidence>
<evidence type="ECO:0000256" key="5">
    <source>
        <dbReference type="ARBA" id="ARBA00022448"/>
    </source>
</evidence>
<dbReference type="GO" id="GO:0015031">
    <property type="term" value="P:protein transport"/>
    <property type="evidence" value="ECO:0007669"/>
    <property type="project" value="UniProtKB-KW"/>
</dbReference>
<protein>
    <recommendedName>
        <fullName evidence="4 13">Outer-membrane lipoprotein LolB</fullName>
    </recommendedName>
</protein>
<organism evidence="14 15">
    <name type="scientific">Vibrio superstes NBRC 103154</name>
    <dbReference type="NCBI Taxonomy" id="1219062"/>
    <lineage>
        <taxon>Bacteria</taxon>
        <taxon>Pseudomonadati</taxon>
        <taxon>Pseudomonadota</taxon>
        <taxon>Gammaproteobacteria</taxon>
        <taxon>Vibrionales</taxon>
        <taxon>Vibrionaceae</taxon>
        <taxon>Vibrio</taxon>
    </lineage>
</organism>